<sequence>MFLIVWKLIRSFALALAIVGLVTFITEGVLPYSSIFVIVGIIAAGISHYFIKQNKNASG</sequence>
<evidence type="ECO:0000256" key="1">
    <source>
        <dbReference type="SAM" id="Phobius"/>
    </source>
</evidence>
<dbReference type="RefSeq" id="WP_390301023.1">
    <property type="nucleotide sequence ID" value="NZ_JBHRRZ010000001.1"/>
</dbReference>
<keyword evidence="3" id="KW-1185">Reference proteome</keyword>
<feature type="transmembrane region" description="Helical" evidence="1">
    <location>
        <begin position="7"/>
        <end position="26"/>
    </location>
</feature>
<evidence type="ECO:0000313" key="2">
    <source>
        <dbReference type="EMBL" id="MFC2946753.1"/>
    </source>
</evidence>
<reference evidence="3" key="1">
    <citation type="journal article" date="2019" name="Int. J. Syst. Evol. Microbiol.">
        <title>The Global Catalogue of Microorganisms (GCM) 10K type strain sequencing project: providing services to taxonomists for standard genome sequencing and annotation.</title>
        <authorList>
            <consortium name="The Broad Institute Genomics Platform"/>
            <consortium name="The Broad Institute Genome Sequencing Center for Infectious Disease"/>
            <person name="Wu L."/>
            <person name="Ma J."/>
        </authorList>
    </citation>
    <scope>NUCLEOTIDE SEQUENCE [LARGE SCALE GENOMIC DNA]</scope>
    <source>
        <strain evidence="3">KCTC 13193</strain>
    </source>
</reference>
<evidence type="ECO:0000313" key="3">
    <source>
        <dbReference type="Proteomes" id="UP001595387"/>
    </source>
</evidence>
<proteinExistence type="predicted"/>
<organism evidence="2 3">
    <name type="scientific">Virgibacillus sediminis</name>
    <dbReference type="NCBI Taxonomy" id="202260"/>
    <lineage>
        <taxon>Bacteria</taxon>
        <taxon>Bacillati</taxon>
        <taxon>Bacillota</taxon>
        <taxon>Bacilli</taxon>
        <taxon>Bacillales</taxon>
        <taxon>Bacillaceae</taxon>
        <taxon>Virgibacillus</taxon>
    </lineage>
</organism>
<feature type="transmembrane region" description="Helical" evidence="1">
    <location>
        <begin position="32"/>
        <end position="51"/>
    </location>
</feature>
<name>A0ABV7A1B6_9BACI</name>
<comment type="caution">
    <text evidence="2">The sequence shown here is derived from an EMBL/GenBank/DDBJ whole genome shotgun (WGS) entry which is preliminary data.</text>
</comment>
<accession>A0ABV7A1B6</accession>
<protein>
    <submittedName>
        <fullName evidence="2">Uncharacterized protein</fullName>
    </submittedName>
</protein>
<keyword evidence="1" id="KW-0472">Membrane</keyword>
<keyword evidence="1" id="KW-1133">Transmembrane helix</keyword>
<dbReference type="Proteomes" id="UP001595387">
    <property type="component" value="Unassembled WGS sequence"/>
</dbReference>
<dbReference type="EMBL" id="JBHRRZ010000001">
    <property type="protein sequence ID" value="MFC2946753.1"/>
    <property type="molecule type" value="Genomic_DNA"/>
</dbReference>
<gene>
    <name evidence="2" type="ORF">ACFODW_00025</name>
</gene>
<keyword evidence="1" id="KW-0812">Transmembrane</keyword>